<protein>
    <submittedName>
        <fullName evidence="2">Uncharacterized protein</fullName>
    </submittedName>
</protein>
<evidence type="ECO:0000313" key="3">
    <source>
        <dbReference type="Proteomes" id="UP000299102"/>
    </source>
</evidence>
<dbReference type="Proteomes" id="UP000299102">
    <property type="component" value="Unassembled WGS sequence"/>
</dbReference>
<evidence type="ECO:0000256" key="1">
    <source>
        <dbReference type="SAM" id="MobiDB-lite"/>
    </source>
</evidence>
<sequence length="253" mass="29012">MEPLGHFEREDTNTTGPIRGLELRRSLRYGRFRQARVAVSANIKEMFVRVKIRKEDRDSLRFLCIEEAKRVSKQVYKVHRKAAFELYSWASNEIEVLYEMCDTRNDDNVQLGGDTDIEKTFGLQYEINNDTLEFNLGLRNTPTEVLKTSLPPTETTSYECSNVCFRPARSSIARPHHGQMKRLRRSIKNNINLSARVASGAIGRLILNEIELNMYGEIPTYYDAPPARDDPISRAPAEDDIALDTRGRATIKN</sequence>
<dbReference type="OrthoDB" id="10055784at2759"/>
<dbReference type="EMBL" id="BGZK01000221">
    <property type="protein sequence ID" value="GBP29510.1"/>
    <property type="molecule type" value="Genomic_DNA"/>
</dbReference>
<dbReference type="AlphaFoldDB" id="A0A4C1UTF6"/>
<keyword evidence="3" id="KW-1185">Reference proteome</keyword>
<dbReference type="PANTHER" id="PTHR47331">
    <property type="entry name" value="PHD-TYPE DOMAIN-CONTAINING PROTEIN"/>
    <property type="match status" value="1"/>
</dbReference>
<evidence type="ECO:0000313" key="2">
    <source>
        <dbReference type="EMBL" id="GBP29510.1"/>
    </source>
</evidence>
<proteinExistence type="predicted"/>
<feature type="region of interest" description="Disordered" evidence="1">
    <location>
        <begin position="226"/>
        <end position="253"/>
    </location>
</feature>
<organism evidence="2 3">
    <name type="scientific">Eumeta variegata</name>
    <name type="common">Bagworm moth</name>
    <name type="synonym">Eumeta japonica</name>
    <dbReference type="NCBI Taxonomy" id="151549"/>
    <lineage>
        <taxon>Eukaryota</taxon>
        <taxon>Metazoa</taxon>
        <taxon>Ecdysozoa</taxon>
        <taxon>Arthropoda</taxon>
        <taxon>Hexapoda</taxon>
        <taxon>Insecta</taxon>
        <taxon>Pterygota</taxon>
        <taxon>Neoptera</taxon>
        <taxon>Endopterygota</taxon>
        <taxon>Lepidoptera</taxon>
        <taxon>Glossata</taxon>
        <taxon>Ditrysia</taxon>
        <taxon>Tineoidea</taxon>
        <taxon>Psychidae</taxon>
        <taxon>Oiketicinae</taxon>
        <taxon>Eumeta</taxon>
    </lineage>
</organism>
<comment type="caution">
    <text evidence="2">The sequence shown here is derived from an EMBL/GenBank/DDBJ whole genome shotgun (WGS) entry which is preliminary data.</text>
</comment>
<gene>
    <name evidence="2" type="ORF">EVAR_93307_1</name>
</gene>
<name>A0A4C1UTF6_EUMVA</name>
<reference evidence="2 3" key="1">
    <citation type="journal article" date="2019" name="Commun. Biol.">
        <title>The bagworm genome reveals a unique fibroin gene that provides high tensile strength.</title>
        <authorList>
            <person name="Kono N."/>
            <person name="Nakamura H."/>
            <person name="Ohtoshi R."/>
            <person name="Tomita M."/>
            <person name="Numata K."/>
            <person name="Arakawa K."/>
        </authorList>
    </citation>
    <scope>NUCLEOTIDE SEQUENCE [LARGE SCALE GENOMIC DNA]</scope>
</reference>
<accession>A0A4C1UTF6</accession>